<evidence type="ECO:0000313" key="2">
    <source>
        <dbReference type="EMBL" id="ORY11939.1"/>
    </source>
</evidence>
<dbReference type="Proteomes" id="UP000193144">
    <property type="component" value="Unassembled WGS sequence"/>
</dbReference>
<feature type="region of interest" description="Disordered" evidence="1">
    <location>
        <begin position="64"/>
        <end position="83"/>
    </location>
</feature>
<accession>A0A1Y1ZNW5</accession>
<evidence type="ECO:0000313" key="3">
    <source>
        <dbReference type="Proteomes" id="UP000193144"/>
    </source>
</evidence>
<gene>
    <name evidence="2" type="ORF">BCR34DRAFT_651936</name>
</gene>
<comment type="caution">
    <text evidence="2">The sequence shown here is derived from an EMBL/GenBank/DDBJ whole genome shotgun (WGS) entry which is preliminary data.</text>
</comment>
<sequence length="178" mass="19539">MSRVNHTVGQRPMPPVSRKYRYCLIGRTFSKEGLGLPKKKAVDPSGSSKVLSTNLNNPETHYLGSSDITAFPSPPTKDYPNGTGLRQNLGLPHPPVLSSPPQSLTTSALATLTRDANSSREMEILRKTDAVIRLEGAAKDLGIEVPLCCFEPEPWELHDWIDVQGRCADAVMWTISSR</sequence>
<dbReference type="EMBL" id="MCFA01000056">
    <property type="protein sequence ID" value="ORY11939.1"/>
    <property type="molecule type" value="Genomic_DNA"/>
</dbReference>
<dbReference type="AlphaFoldDB" id="A0A1Y1ZNW5"/>
<keyword evidence="3" id="KW-1185">Reference proteome</keyword>
<proteinExistence type="predicted"/>
<reference evidence="2 3" key="1">
    <citation type="submission" date="2016-07" db="EMBL/GenBank/DDBJ databases">
        <title>Pervasive Adenine N6-methylation of Active Genes in Fungi.</title>
        <authorList>
            <consortium name="DOE Joint Genome Institute"/>
            <person name="Mondo S.J."/>
            <person name="Dannebaum R.O."/>
            <person name="Kuo R.C."/>
            <person name="Labutti K."/>
            <person name="Haridas S."/>
            <person name="Kuo A."/>
            <person name="Salamov A."/>
            <person name="Ahrendt S.R."/>
            <person name="Lipzen A."/>
            <person name="Sullivan W."/>
            <person name="Andreopoulos W.B."/>
            <person name="Clum A."/>
            <person name="Lindquist E."/>
            <person name="Daum C."/>
            <person name="Ramamoorthy G.K."/>
            <person name="Gryganskyi A."/>
            <person name="Culley D."/>
            <person name="Magnuson J.K."/>
            <person name="James T.Y."/>
            <person name="O'Malley M.A."/>
            <person name="Stajich J.E."/>
            <person name="Spatafora J.W."/>
            <person name="Visel A."/>
            <person name="Grigoriev I.V."/>
        </authorList>
    </citation>
    <scope>NUCLEOTIDE SEQUENCE [LARGE SCALE GENOMIC DNA]</scope>
    <source>
        <strain evidence="2 3">CBS 115471</strain>
    </source>
</reference>
<evidence type="ECO:0000256" key="1">
    <source>
        <dbReference type="SAM" id="MobiDB-lite"/>
    </source>
</evidence>
<organism evidence="2 3">
    <name type="scientific">Clohesyomyces aquaticus</name>
    <dbReference type="NCBI Taxonomy" id="1231657"/>
    <lineage>
        <taxon>Eukaryota</taxon>
        <taxon>Fungi</taxon>
        <taxon>Dikarya</taxon>
        <taxon>Ascomycota</taxon>
        <taxon>Pezizomycotina</taxon>
        <taxon>Dothideomycetes</taxon>
        <taxon>Pleosporomycetidae</taxon>
        <taxon>Pleosporales</taxon>
        <taxon>Lindgomycetaceae</taxon>
        <taxon>Clohesyomyces</taxon>
    </lineage>
</organism>
<name>A0A1Y1ZNW5_9PLEO</name>
<protein>
    <submittedName>
        <fullName evidence="2">Uncharacterized protein</fullName>
    </submittedName>
</protein>